<reference evidence="1 2" key="1">
    <citation type="submission" date="2016-04" db="EMBL/GenBank/DDBJ databases">
        <title>Draft genome of Fonsecaea erecta CBS 125763.</title>
        <authorList>
            <person name="Weiss V.A."/>
            <person name="Vicente V.A."/>
            <person name="Raittz R.T."/>
            <person name="Moreno L.F."/>
            <person name="De Souza E.M."/>
            <person name="Pedrosa F.O."/>
            <person name="Steffens M.B."/>
            <person name="Faoro H."/>
            <person name="Tadra-Sfeir M.Z."/>
            <person name="Najafzadeh M.J."/>
            <person name="Felipe M.S."/>
            <person name="Teixeira M."/>
            <person name="Sun J."/>
            <person name="Xi L."/>
            <person name="Gomes R."/>
            <person name="De Azevedo C.M."/>
            <person name="Salgado C.G."/>
            <person name="Da Silva M.B."/>
            <person name="Nascimento M.F."/>
            <person name="Queiroz-Telles F."/>
            <person name="Attili D.S."/>
            <person name="Gorbushina A."/>
        </authorList>
    </citation>
    <scope>NUCLEOTIDE SEQUENCE [LARGE SCALE GENOMIC DNA]</scope>
    <source>
        <strain evidence="1 2">CBS 125763</strain>
    </source>
</reference>
<dbReference type="InterPro" id="IPR038071">
    <property type="entry name" value="UROD/MetE-like_sf"/>
</dbReference>
<accession>A0A178ZJ94</accession>
<sequence>MPSTGPSNNPQGVHFVGSLPLPTTRDVFELLGTTMTSHVRRIPDGEPSSRKNFVQFQRDLFLPYPQLVNSRHNPTATSGQPLTDVDAVTRHLERLETGYDAAAIASYATFTDMRTHWSSSSSSMTPDGCDDGVKFQVGIPTPLNALTAIVAPNYKAFVEPHYTAALKRALARIQAAIPHRDLAIQIDCAHEFAVLEEAWARVDGMERSKPWWCDVDGDGDGGPPTDTLHAAIFRGVVDRVVAFAGADHIAPDVELGLHFCYGDFGHKHFLEPTDTRTMVRAALAILPRLGRRVNYIHMPVPRGRDDEAYFAPLVDLLPLLRAHGTVLYLGLVREGDEAGTVRRIETARRVVDGDGTGVPGTPPLTWGIATECGMGRMKTEDVPWTLDVMKKLARPIR</sequence>
<dbReference type="Gene3D" id="3.20.20.210">
    <property type="match status" value="1"/>
</dbReference>
<name>A0A178ZJ94_9EURO</name>
<protein>
    <recommendedName>
        <fullName evidence="3">Cobalamin-independent methionine synthase MetE C-terminal/archaeal domain-containing protein</fullName>
    </recommendedName>
</protein>
<dbReference type="GeneID" id="30009038"/>
<organism evidence="1 2">
    <name type="scientific">Fonsecaea erecta</name>
    <dbReference type="NCBI Taxonomy" id="1367422"/>
    <lineage>
        <taxon>Eukaryota</taxon>
        <taxon>Fungi</taxon>
        <taxon>Dikarya</taxon>
        <taxon>Ascomycota</taxon>
        <taxon>Pezizomycotina</taxon>
        <taxon>Eurotiomycetes</taxon>
        <taxon>Chaetothyriomycetidae</taxon>
        <taxon>Chaetothyriales</taxon>
        <taxon>Herpotrichiellaceae</taxon>
        <taxon>Fonsecaea</taxon>
    </lineage>
</organism>
<dbReference type="SUPFAM" id="SSF51726">
    <property type="entry name" value="UROD/MetE-like"/>
    <property type="match status" value="1"/>
</dbReference>
<keyword evidence="2" id="KW-1185">Reference proteome</keyword>
<comment type="caution">
    <text evidence="1">The sequence shown here is derived from an EMBL/GenBank/DDBJ whole genome shotgun (WGS) entry which is preliminary data.</text>
</comment>
<proteinExistence type="predicted"/>
<dbReference type="AlphaFoldDB" id="A0A178ZJ94"/>
<dbReference type="Proteomes" id="UP000078343">
    <property type="component" value="Unassembled WGS sequence"/>
</dbReference>
<dbReference type="EMBL" id="LVYI01000004">
    <property type="protein sequence ID" value="OAP59868.1"/>
    <property type="molecule type" value="Genomic_DNA"/>
</dbReference>
<evidence type="ECO:0000313" key="1">
    <source>
        <dbReference type="EMBL" id="OAP59868.1"/>
    </source>
</evidence>
<gene>
    <name evidence="1" type="ORF">AYL99_04870</name>
</gene>
<evidence type="ECO:0000313" key="2">
    <source>
        <dbReference type="Proteomes" id="UP000078343"/>
    </source>
</evidence>
<dbReference type="OrthoDB" id="5422863at2759"/>
<dbReference type="RefSeq" id="XP_018693235.1">
    <property type="nucleotide sequence ID" value="XM_018836382.1"/>
</dbReference>
<evidence type="ECO:0008006" key="3">
    <source>
        <dbReference type="Google" id="ProtNLM"/>
    </source>
</evidence>